<dbReference type="InterPro" id="IPR035938">
    <property type="entry name" value="Hemerythrin-like_sf"/>
</dbReference>
<organism evidence="5 6">
    <name type="scientific">Sphaerotilus microaerophilus</name>
    <dbReference type="NCBI Taxonomy" id="2914710"/>
    <lineage>
        <taxon>Bacteria</taxon>
        <taxon>Pseudomonadati</taxon>
        <taxon>Pseudomonadota</taxon>
        <taxon>Betaproteobacteria</taxon>
        <taxon>Burkholderiales</taxon>
        <taxon>Sphaerotilaceae</taxon>
        <taxon>Sphaerotilus</taxon>
    </lineage>
</organism>
<evidence type="ECO:0000313" key="6">
    <source>
        <dbReference type="Proteomes" id="UP001057498"/>
    </source>
</evidence>
<dbReference type="RefSeq" id="WP_251970180.1">
    <property type="nucleotide sequence ID" value="NZ_AP025730.1"/>
</dbReference>
<evidence type="ECO:0000256" key="1">
    <source>
        <dbReference type="ARBA" id="ARBA00010587"/>
    </source>
</evidence>
<proteinExistence type="inferred from homology"/>
<dbReference type="NCBIfam" id="TIGR02481">
    <property type="entry name" value="hemeryth_dom"/>
    <property type="match status" value="1"/>
</dbReference>
<dbReference type="PANTHER" id="PTHR37164:SF1">
    <property type="entry name" value="BACTERIOHEMERYTHRIN"/>
    <property type="match status" value="1"/>
</dbReference>
<feature type="domain" description="Hemerythrin-like" evidence="4">
    <location>
        <begin position="16"/>
        <end position="123"/>
    </location>
</feature>
<name>A0ABN6PP00_9BURK</name>
<evidence type="ECO:0000313" key="5">
    <source>
        <dbReference type="EMBL" id="BDI06946.1"/>
    </source>
</evidence>
<dbReference type="EMBL" id="AP025730">
    <property type="protein sequence ID" value="BDI06946.1"/>
    <property type="molecule type" value="Genomic_DNA"/>
</dbReference>
<evidence type="ECO:0000256" key="3">
    <source>
        <dbReference type="ARBA" id="ARBA00023004"/>
    </source>
</evidence>
<keyword evidence="6" id="KW-1185">Reference proteome</keyword>
<sequence length="159" mass="17913">MTLLAWNDQIANNHPQMDQTHQEFVVLLNELEAARLDGAPDVLARYDALVEHTVEHFAQEDRWMAATGFTPENCHSNQHKQVLDLLREVRRRVVEEGQEELIPRLLPELAQWFEQHAQMMDAALVFHMGEVGYDAASGRIDRPVQPEAAISGCGGSTCA</sequence>
<dbReference type="Proteomes" id="UP001057498">
    <property type="component" value="Chromosome"/>
</dbReference>
<evidence type="ECO:0000259" key="4">
    <source>
        <dbReference type="Pfam" id="PF01814"/>
    </source>
</evidence>
<dbReference type="InterPro" id="IPR012312">
    <property type="entry name" value="Hemerythrin-like"/>
</dbReference>
<reference evidence="5" key="1">
    <citation type="submission" date="2022-04" db="EMBL/GenBank/DDBJ databases">
        <title>Whole genome sequence of Sphaerotilus sp. FB-5.</title>
        <authorList>
            <person name="Takeda M."/>
            <person name="Narihara S."/>
            <person name="Akimoto M."/>
            <person name="Akimoto R."/>
            <person name="Nishiyashiki S."/>
            <person name="Murakami T."/>
        </authorList>
    </citation>
    <scope>NUCLEOTIDE SEQUENCE</scope>
    <source>
        <strain evidence="5">FB-5</strain>
    </source>
</reference>
<keyword evidence="2" id="KW-0479">Metal-binding</keyword>
<keyword evidence="3" id="KW-0408">Iron</keyword>
<dbReference type="Gene3D" id="1.20.120.50">
    <property type="entry name" value="Hemerythrin-like"/>
    <property type="match status" value="1"/>
</dbReference>
<dbReference type="Pfam" id="PF01814">
    <property type="entry name" value="Hemerythrin"/>
    <property type="match status" value="1"/>
</dbReference>
<dbReference type="PANTHER" id="PTHR37164">
    <property type="entry name" value="BACTERIOHEMERYTHRIN"/>
    <property type="match status" value="1"/>
</dbReference>
<accession>A0ABN6PP00</accession>
<comment type="similarity">
    <text evidence="1">Belongs to the hemerythrin family.</text>
</comment>
<protein>
    <recommendedName>
        <fullName evidence="4">Hemerythrin-like domain-containing protein</fullName>
    </recommendedName>
</protein>
<dbReference type="InterPro" id="IPR050669">
    <property type="entry name" value="Hemerythrin"/>
</dbReference>
<dbReference type="CDD" id="cd12107">
    <property type="entry name" value="Hemerythrin"/>
    <property type="match status" value="1"/>
</dbReference>
<evidence type="ECO:0000256" key="2">
    <source>
        <dbReference type="ARBA" id="ARBA00022723"/>
    </source>
</evidence>
<dbReference type="InterPro" id="IPR012827">
    <property type="entry name" value="Hemerythrin_metal-bd"/>
</dbReference>
<gene>
    <name evidence="5" type="ORF">CATMQ487_39160</name>
</gene>
<dbReference type="SUPFAM" id="SSF47188">
    <property type="entry name" value="Hemerythrin-like"/>
    <property type="match status" value="1"/>
</dbReference>